<evidence type="ECO:0000256" key="1">
    <source>
        <dbReference type="SAM" id="Phobius"/>
    </source>
</evidence>
<dbReference type="AlphaFoldDB" id="H7EL76"/>
<feature type="transmembrane region" description="Helical" evidence="1">
    <location>
        <begin position="50"/>
        <end position="68"/>
    </location>
</feature>
<keyword evidence="1" id="KW-0472">Membrane</keyword>
<comment type="caution">
    <text evidence="2">The sequence shown here is derived from an EMBL/GenBank/DDBJ whole genome shotgun (WGS) entry which is preliminary data.</text>
</comment>
<dbReference type="PANTHER" id="PTHR40076">
    <property type="entry name" value="MEMBRANE PROTEIN-RELATED"/>
    <property type="match status" value="1"/>
</dbReference>
<dbReference type="OrthoDB" id="9784844at2"/>
<dbReference type="PATRIC" id="fig|907348.3.peg.1659"/>
<keyword evidence="1" id="KW-0812">Transmembrane</keyword>
<sequence length="217" mass="23886">MFDRCSYKAQARARLKGRWLTPIIMSALSLVLLFSALSSAKNMAESESPLFPFFALAIVAAAGILLVSSSKIHLEISRTDGEIPHARIAESVGELWKRGARGGILLALWVFVWSLLFVIPGIVKFVSYSQMFFIMAENKNVGAARAMRMSKAMTDGHKADIALMAMSFLGWIFLSMLTSGIGFLWLCPYMATSFANAYSAMKIEAIRSGRLLPADFN</sequence>
<dbReference type="InterPro" id="IPR010380">
    <property type="entry name" value="DUF975"/>
</dbReference>
<proteinExistence type="predicted"/>
<name>H7EL76_9SPIR</name>
<evidence type="ECO:0000313" key="2">
    <source>
        <dbReference type="EMBL" id="EIC01608.1"/>
    </source>
</evidence>
<protein>
    <recommendedName>
        <fullName evidence="4">Integral membrane protein</fullName>
    </recommendedName>
</protein>
<dbReference type="eggNOG" id="COG5523">
    <property type="taxonomic scope" value="Bacteria"/>
</dbReference>
<dbReference type="RefSeq" id="WP_002704606.1">
    <property type="nucleotide sequence ID" value="NZ_AGRW01000048.1"/>
</dbReference>
<reference evidence="2 3" key="1">
    <citation type="submission" date="2011-09" db="EMBL/GenBank/DDBJ databases">
        <title>The draft genome of Treponema saccharophilum DSM 2985.</title>
        <authorList>
            <consortium name="US DOE Joint Genome Institute (JGI-PGF)"/>
            <person name="Lucas S."/>
            <person name="Copeland A."/>
            <person name="Lapidus A."/>
            <person name="Glavina del Rio T."/>
            <person name="Dalin E."/>
            <person name="Tice H."/>
            <person name="Bruce D."/>
            <person name="Goodwin L."/>
            <person name="Pitluck S."/>
            <person name="Peters L."/>
            <person name="Kyrpides N."/>
            <person name="Mavromatis K."/>
            <person name="Ivanova N."/>
            <person name="Markowitz V."/>
            <person name="Cheng J.-F."/>
            <person name="Hugenholtz P."/>
            <person name="Woyke T."/>
            <person name="Wu D."/>
            <person name="Gronow S."/>
            <person name="Wellnitz S."/>
            <person name="Brambilla E."/>
            <person name="Klenk H.-P."/>
            <person name="Eisen J.A."/>
        </authorList>
    </citation>
    <scope>NUCLEOTIDE SEQUENCE [LARGE SCALE GENOMIC DNA]</scope>
    <source>
        <strain evidence="2 3">DSM 2985</strain>
    </source>
</reference>
<dbReference type="EMBL" id="AGRW01000048">
    <property type="protein sequence ID" value="EIC01608.1"/>
    <property type="molecule type" value="Genomic_DNA"/>
</dbReference>
<keyword evidence="3" id="KW-1185">Reference proteome</keyword>
<evidence type="ECO:0000313" key="3">
    <source>
        <dbReference type="Proteomes" id="UP000003571"/>
    </source>
</evidence>
<gene>
    <name evidence="2" type="ORF">TresaDRAFT_1997</name>
</gene>
<organism evidence="2 3">
    <name type="scientific">Treponema saccharophilum DSM 2985</name>
    <dbReference type="NCBI Taxonomy" id="907348"/>
    <lineage>
        <taxon>Bacteria</taxon>
        <taxon>Pseudomonadati</taxon>
        <taxon>Spirochaetota</taxon>
        <taxon>Spirochaetia</taxon>
        <taxon>Spirochaetales</taxon>
        <taxon>Treponemataceae</taxon>
        <taxon>Treponema</taxon>
    </lineage>
</organism>
<evidence type="ECO:0008006" key="4">
    <source>
        <dbReference type="Google" id="ProtNLM"/>
    </source>
</evidence>
<feature type="transmembrane region" description="Helical" evidence="1">
    <location>
        <begin position="161"/>
        <end position="186"/>
    </location>
</feature>
<feature type="transmembrane region" description="Helical" evidence="1">
    <location>
        <begin position="20"/>
        <end position="38"/>
    </location>
</feature>
<dbReference type="STRING" id="907348.TresaDRAFT_1997"/>
<dbReference type="Pfam" id="PF06161">
    <property type="entry name" value="DUF975"/>
    <property type="match status" value="1"/>
</dbReference>
<keyword evidence="1" id="KW-1133">Transmembrane helix</keyword>
<dbReference type="PANTHER" id="PTHR40076:SF1">
    <property type="entry name" value="MEMBRANE PROTEIN"/>
    <property type="match status" value="1"/>
</dbReference>
<dbReference type="Proteomes" id="UP000003571">
    <property type="component" value="Unassembled WGS sequence"/>
</dbReference>
<feature type="transmembrane region" description="Helical" evidence="1">
    <location>
        <begin position="104"/>
        <end position="123"/>
    </location>
</feature>
<accession>H7EL76</accession>